<dbReference type="STRING" id="675120.N1PBF6"/>
<evidence type="ECO:0000313" key="1">
    <source>
        <dbReference type="EMBL" id="EME38222.1"/>
    </source>
</evidence>
<dbReference type="HOGENOM" id="CLU_818964_0_0_1"/>
<accession>N1PBF6</accession>
<name>N1PBF6_DOTSN</name>
<gene>
    <name evidence="1" type="ORF">DOTSEDRAFT_39276</name>
</gene>
<sequence>MDDCRLGGHIANIGVHGKLVNLNVDKSWSRSVTISMAPMMAYTTPTRLQLYTTGKLDLSVMIMHIRLGNLVWTAVLVTQDFSPSFCPSRNPRWNAGFWISTIVAAGCNKTRGSDRRDDASMLRPVRDWPVRDSPESLLLALSTTCPHEQCSTSSQSRLRKPTYIISADLLSDTPFVSLSPPLSPPMMDKYSDCGSARASYGKILQSRSLSTDRQAFTNPSWDITFPHIPPTAEQAKITRDRELLFNRLFDLLKLPLPLRHCNELAFRNLVRRNISDNWAVTRTTRAIKYKSREREAVRFARHSRRDFCWTVWNCRRLQPKIYEGLVDYIRTVIMVEGGG</sequence>
<dbReference type="AlphaFoldDB" id="N1PBF6"/>
<dbReference type="Proteomes" id="UP000016933">
    <property type="component" value="Unassembled WGS sequence"/>
</dbReference>
<evidence type="ECO:0000313" key="2">
    <source>
        <dbReference type="Proteomes" id="UP000016933"/>
    </source>
</evidence>
<organism evidence="1 2">
    <name type="scientific">Dothistroma septosporum (strain NZE10 / CBS 128990)</name>
    <name type="common">Red band needle blight fungus</name>
    <name type="synonym">Mycosphaerella pini</name>
    <dbReference type="NCBI Taxonomy" id="675120"/>
    <lineage>
        <taxon>Eukaryota</taxon>
        <taxon>Fungi</taxon>
        <taxon>Dikarya</taxon>
        <taxon>Ascomycota</taxon>
        <taxon>Pezizomycotina</taxon>
        <taxon>Dothideomycetes</taxon>
        <taxon>Dothideomycetidae</taxon>
        <taxon>Mycosphaerellales</taxon>
        <taxon>Mycosphaerellaceae</taxon>
        <taxon>Dothistroma</taxon>
    </lineage>
</organism>
<keyword evidence="2" id="KW-1185">Reference proteome</keyword>
<dbReference type="OrthoDB" id="442947at2759"/>
<reference evidence="2" key="1">
    <citation type="journal article" date="2012" name="PLoS Genet.">
        <title>The genomes of the fungal plant pathogens Cladosporium fulvum and Dothistroma septosporum reveal adaptation to different hosts and lifestyles but also signatures of common ancestry.</title>
        <authorList>
            <person name="de Wit P.J.G.M."/>
            <person name="van der Burgt A."/>
            <person name="Oekmen B."/>
            <person name="Stergiopoulos I."/>
            <person name="Abd-Elsalam K.A."/>
            <person name="Aerts A.L."/>
            <person name="Bahkali A.H."/>
            <person name="Beenen H.G."/>
            <person name="Chettri P."/>
            <person name="Cox M.P."/>
            <person name="Datema E."/>
            <person name="de Vries R.P."/>
            <person name="Dhillon B."/>
            <person name="Ganley A.R."/>
            <person name="Griffiths S.A."/>
            <person name="Guo Y."/>
            <person name="Hamelin R.C."/>
            <person name="Henrissat B."/>
            <person name="Kabir M.S."/>
            <person name="Jashni M.K."/>
            <person name="Kema G."/>
            <person name="Klaubauf S."/>
            <person name="Lapidus A."/>
            <person name="Levasseur A."/>
            <person name="Lindquist E."/>
            <person name="Mehrabi R."/>
            <person name="Ohm R.A."/>
            <person name="Owen T.J."/>
            <person name="Salamov A."/>
            <person name="Schwelm A."/>
            <person name="Schijlen E."/>
            <person name="Sun H."/>
            <person name="van den Burg H.A."/>
            <person name="van Ham R.C.H.J."/>
            <person name="Zhang S."/>
            <person name="Goodwin S.B."/>
            <person name="Grigoriev I.V."/>
            <person name="Collemare J."/>
            <person name="Bradshaw R.E."/>
        </authorList>
    </citation>
    <scope>NUCLEOTIDE SEQUENCE [LARGE SCALE GENOMIC DNA]</scope>
    <source>
        <strain evidence="2">NZE10 / CBS 128990</strain>
    </source>
</reference>
<dbReference type="EMBL" id="KB446547">
    <property type="protein sequence ID" value="EME38222.1"/>
    <property type="molecule type" value="Genomic_DNA"/>
</dbReference>
<reference evidence="1 2" key="2">
    <citation type="journal article" date="2012" name="PLoS Pathog.">
        <title>Diverse lifestyles and strategies of plant pathogenesis encoded in the genomes of eighteen Dothideomycetes fungi.</title>
        <authorList>
            <person name="Ohm R.A."/>
            <person name="Feau N."/>
            <person name="Henrissat B."/>
            <person name="Schoch C.L."/>
            <person name="Horwitz B.A."/>
            <person name="Barry K.W."/>
            <person name="Condon B.J."/>
            <person name="Copeland A.C."/>
            <person name="Dhillon B."/>
            <person name="Glaser F."/>
            <person name="Hesse C.N."/>
            <person name="Kosti I."/>
            <person name="LaButti K."/>
            <person name="Lindquist E.A."/>
            <person name="Lucas S."/>
            <person name="Salamov A.A."/>
            <person name="Bradshaw R.E."/>
            <person name="Ciuffetti L."/>
            <person name="Hamelin R.C."/>
            <person name="Kema G.H.J."/>
            <person name="Lawrence C."/>
            <person name="Scott J.A."/>
            <person name="Spatafora J.W."/>
            <person name="Turgeon B.G."/>
            <person name="de Wit P.J.G.M."/>
            <person name="Zhong S."/>
            <person name="Goodwin S.B."/>
            <person name="Grigoriev I.V."/>
        </authorList>
    </citation>
    <scope>NUCLEOTIDE SEQUENCE [LARGE SCALE GENOMIC DNA]</scope>
    <source>
        <strain evidence="2">NZE10 / CBS 128990</strain>
    </source>
</reference>
<proteinExistence type="predicted"/>
<protein>
    <submittedName>
        <fullName evidence="1">Uncharacterized protein</fullName>
    </submittedName>
</protein>